<keyword evidence="1" id="KW-0472">Membrane</keyword>
<dbReference type="RefSeq" id="WP_181741730.1">
    <property type="nucleotide sequence ID" value="NZ_JACEMT010000055.1"/>
</dbReference>
<feature type="transmembrane region" description="Helical" evidence="1">
    <location>
        <begin position="38"/>
        <end position="62"/>
    </location>
</feature>
<proteinExistence type="predicted"/>
<keyword evidence="3" id="KW-1185">Reference proteome</keyword>
<organism evidence="2 3">
    <name type="scientific">Marinobacterium marinum</name>
    <dbReference type="NCBI Taxonomy" id="2756129"/>
    <lineage>
        <taxon>Bacteria</taxon>
        <taxon>Pseudomonadati</taxon>
        <taxon>Pseudomonadota</taxon>
        <taxon>Gammaproteobacteria</taxon>
        <taxon>Oceanospirillales</taxon>
        <taxon>Oceanospirillaceae</taxon>
        <taxon>Marinobacterium</taxon>
    </lineage>
</organism>
<evidence type="ECO:0008006" key="4">
    <source>
        <dbReference type="Google" id="ProtNLM"/>
    </source>
</evidence>
<dbReference type="AlphaFoldDB" id="A0A7W1X0Q4"/>
<dbReference type="Proteomes" id="UP000538931">
    <property type="component" value="Unassembled WGS sequence"/>
</dbReference>
<reference evidence="2 3" key="1">
    <citation type="submission" date="2020-07" db="EMBL/GenBank/DDBJ databases">
        <title>Bacterium isolated from marien macroalgae.</title>
        <authorList>
            <person name="Zhu K."/>
            <person name="Lu D."/>
            <person name="Du Z."/>
        </authorList>
    </citation>
    <scope>NUCLEOTIDE SEQUENCE [LARGE SCALE GENOMIC DNA]</scope>
    <source>
        <strain evidence="2 3">3-1745</strain>
    </source>
</reference>
<keyword evidence="1" id="KW-0812">Transmembrane</keyword>
<evidence type="ECO:0000256" key="1">
    <source>
        <dbReference type="SAM" id="Phobius"/>
    </source>
</evidence>
<evidence type="ECO:0000313" key="3">
    <source>
        <dbReference type="Proteomes" id="UP000538931"/>
    </source>
</evidence>
<keyword evidence="1" id="KW-1133">Transmembrane helix</keyword>
<accession>A0A7W1X0Q4</accession>
<gene>
    <name evidence="2" type="ORF">H1S06_15185</name>
</gene>
<name>A0A7W1X0Q4_9GAMM</name>
<dbReference type="EMBL" id="JACEMT010000055">
    <property type="protein sequence ID" value="MBA4503701.1"/>
    <property type="molecule type" value="Genomic_DNA"/>
</dbReference>
<sequence>MLRKEKILFLSAFLVAIFAASAYFLNFHSGFSSEASDWGSFGSYLAGTITIPFSVLTLYFIYKTYVTTENTLTSNLISIRTSEAHDAIREASNFVEQSLDSKVMFHGEEVTFRDLHNDLSKFKHISGLIESDHIFKHRYRISVVKPILCLYDFLNAAESQFGITPTVRFYKIRYQWIINLHNEYNLHEIHMPKFGITSKQLEDYFYNIE</sequence>
<evidence type="ECO:0000313" key="2">
    <source>
        <dbReference type="EMBL" id="MBA4503701.1"/>
    </source>
</evidence>
<comment type="caution">
    <text evidence="2">The sequence shown here is derived from an EMBL/GenBank/DDBJ whole genome shotgun (WGS) entry which is preliminary data.</text>
</comment>
<protein>
    <recommendedName>
        <fullName evidence="4">Phage abortive infection protein</fullName>
    </recommendedName>
</protein>